<keyword evidence="11" id="KW-1185">Reference proteome</keyword>
<evidence type="ECO:0000256" key="4">
    <source>
        <dbReference type="ARBA" id="ARBA00022679"/>
    </source>
</evidence>
<evidence type="ECO:0000256" key="3">
    <source>
        <dbReference type="ARBA" id="ARBA00022603"/>
    </source>
</evidence>
<dbReference type="Pfam" id="PF02384">
    <property type="entry name" value="N6_Mtase"/>
    <property type="match status" value="1"/>
</dbReference>
<comment type="catalytic activity">
    <reaction evidence="7">
        <text>a 2'-deoxyadenosine in DNA + S-adenosyl-L-methionine = an N(6)-methyl-2'-deoxyadenosine in DNA + S-adenosyl-L-homocysteine + H(+)</text>
        <dbReference type="Rhea" id="RHEA:15197"/>
        <dbReference type="Rhea" id="RHEA-COMP:12418"/>
        <dbReference type="Rhea" id="RHEA-COMP:12419"/>
        <dbReference type="ChEBI" id="CHEBI:15378"/>
        <dbReference type="ChEBI" id="CHEBI:57856"/>
        <dbReference type="ChEBI" id="CHEBI:59789"/>
        <dbReference type="ChEBI" id="CHEBI:90615"/>
        <dbReference type="ChEBI" id="CHEBI:90616"/>
        <dbReference type="EC" id="2.1.1.72"/>
    </reaction>
</comment>
<evidence type="ECO:0000256" key="1">
    <source>
        <dbReference type="ARBA" id="ARBA00006594"/>
    </source>
</evidence>
<dbReference type="PROSITE" id="PS00092">
    <property type="entry name" value="N6_MTASE"/>
    <property type="match status" value="1"/>
</dbReference>
<evidence type="ECO:0000313" key="11">
    <source>
        <dbReference type="Proteomes" id="UP001059819"/>
    </source>
</evidence>
<evidence type="ECO:0000256" key="8">
    <source>
        <dbReference type="SAM" id="Coils"/>
    </source>
</evidence>
<protein>
    <recommendedName>
        <fullName evidence="2">site-specific DNA-methyltransferase (adenine-specific)</fullName>
        <ecNumber evidence="2">2.1.1.72</ecNumber>
    </recommendedName>
</protein>
<organism evidence="10 11">
    <name type="scientific">Mycoplasma cottewii</name>
    <dbReference type="NCBI Taxonomy" id="51364"/>
    <lineage>
        <taxon>Bacteria</taxon>
        <taxon>Bacillati</taxon>
        <taxon>Mycoplasmatota</taxon>
        <taxon>Mollicutes</taxon>
        <taxon>Mycoplasmataceae</taxon>
        <taxon>Mycoplasma</taxon>
    </lineage>
</organism>
<feature type="coiled-coil region" evidence="8">
    <location>
        <begin position="502"/>
        <end position="536"/>
    </location>
</feature>
<dbReference type="PANTHER" id="PTHR42933:SF1">
    <property type="entry name" value="SITE-SPECIFIC DNA-METHYLTRANSFERASE (ADENINE-SPECIFIC)"/>
    <property type="match status" value="1"/>
</dbReference>
<evidence type="ECO:0000256" key="2">
    <source>
        <dbReference type="ARBA" id="ARBA00011900"/>
    </source>
</evidence>
<dbReference type="Gene3D" id="1.20.1260.30">
    <property type="match status" value="1"/>
</dbReference>
<dbReference type="InterPro" id="IPR003356">
    <property type="entry name" value="DNA_methylase_A-5"/>
</dbReference>
<gene>
    <name evidence="10" type="ORF">NX779_01035</name>
</gene>
<dbReference type="InterPro" id="IPR038333">
    <property type="entry name" value="T1MK-like_N_sf"/>
</dbReference>
<dbReference type="EMBL" id="CP103424">
    <property type="protein sequence ID" value="UWD35215.1"/>
    <property type="molecule type" value="Genomic_DNA"/>
</dbReference>
<evidence type="ECO:0000256" key="5">
    <source>
        <dbReference type="ARBA" id="ARBA00022691"/>
    </source>
</evidence>
<keyword evidence="6" id="KW-0680">Restriction system</keyword>
<dbReference type="Proteomes" id="UP001059819">
    <property type="component" value="Chromosome"/>
</dbReference>
<dbReference type="RefSeq" id="WP_259430366.1">
    <property type="nucleotide sequence ID" value="NZ_CP103424.1"/>
</dbReference>
<dbReference type="EC" id="2.1.1.72" evidence="2"/>
<accession>A0ABY5TYE5</accession>
<evidence type="ECO:0000259" key="9">
    <source>
        <dbReference type="Pfam" id="PF02384"/>
    </source>
</evidence>
<sequence>MMITKLEQQTKQLIDSLKAVCSRAGMGNDGNEYKIITQIFLYKFLNDKFAYDIKKSDLIDDNLKIQNNWLDEYKKMDDKQKEEFISNIENEYVFIFEPQHLIPVLWEKQNENNFHELLDKTMLELSRLNEKVYITETTKGTQIDIFEPISKYVLDESKRSEFARGIIDKLVSFSFEEAFNQPYDFFATIFEYLMKDYNTNSGGKYAEYYTPQSIARIISELLVDGDKTIKNASCYDPSAGTGTLVIALSHLIGEDKSTIYTQDISQKSSTMLKLNLILNNLVSSFKNIAVGDTLTEPYHKSSDGNLKRFDFVVSNPPFNLDFADIRDSLSDMKSRFWAGVPNIPTKKKDSMSIYTLFIQHVINSMKSETGKGAIVVPTGFITSKSGVEQKILERIVEDKIVYGCISMPSHVFANTGTNVSVLFFDKSIKHDKVILIDASKLGEKYKDGKNQRVRLNEKDIDLIIKTFRNREVVENFSTIVSYDEIKEKNNSLSAGQYFEVKIEYVNITQEEFEKQMDEYRKELEEFFKESNELEKEILEKLGKLKYEKV</sequence>
<evidence type="ECO:0000256" key="7">
    <source>
        <dbReference type="ARBA" id="ARBA00047942"/>
    </source>
</evidence>
<keyword evidence="8" id="KW-0175">Coiled coil</keyword>
<dbReference type="InterPro" id="IPR051537">
    <property type="entry name" value="DNA_Adenine_Mtase"/>
</dbReference>
<reference evidence="10" key="1">
    <citation type="submission" date="2022-08" db="EMBL/GenBank/DDBJ databases">
        <title>Complete genome sequence of Mycoplasma cottewii type strain VIS.</title>
        <authorList>
            <person name="Spergser J."/>
        </authorList>
    </citation>
    <scope>NUCLEOTIDE SEQUENCE</scope>
    <source>
        <strain evidence="10">VIS</strain>
    </source>
</reference>
<dbReference type="PRINTS" id="PR00507">
    <property type="entry name" value="N12N6MTFRASE"/>
</dbReference>
<proteinExistence type="inferred from homology"/>
<keyword evidence="4" id="KW-0808">Transferase</keyword>
<dbReference type="SUPFAM" id="SSF53335">
    <property type="entry name" value="S-adenosyl-L-methionine-dependent methyltransferases"/>
    <property type="match status" value="1"/>
</dbReference>
<dbReference type="InterPro" id="IPR029063">
    <property type="entry name" value="SAM-dependent_MTases_sf"/>
</dbReference>
<keyword evidence="3" id="KW-0489">Methyltransferase</keyword>
<keyword evidence="5" id="KW-0949">S-adenosyl-L-methionine</keyword>
<dbReference type="PANTHER" id="PTHR42933">
    <property type="entry name" value="SLR6095 PROTEIN"/>
    <property type="match status" value="1"/>
</dbReference>
<evidence type="ECO:0000256" key="6">
    <source>
        <dbReference type="ARBA" id="ARBA00022747"/>
    </source>
</evidence>
<evidence type="ECO:0000313" key="10">
    <source>
        <dbReference type="EMBL" id="UWD35215.1"/>
    </source>
</evidence>
<dbReference type="InterPro" id="IPR002052">
    <property type="entry name" value="DNA_methylase_N6_adenine_CS"/>
</dbReference>
<name>A0ABY5TYE5_9MOLU</name>
<feature type="domain" description="DNA methylase adenine-specific" evidence="9">
    <location>
        <begin position="183"/>
        <end position="501"/>
    </location>
</feature>
<dbReference type="Gene3D" id="3.40.50.150">
    <property type="entry name" value="Vaccinia Virus protein VP39"/>
    <property type="match status" value="1"/>
</dbReference>
<comment type="similarity">
    <text evidence="1">Belongs to the N(4)/N(6)-methyltransferase family.</text>
</comment>